<gene>
    <name evidence="1" type="ORF">Dsin_013633</name>
</gene>
<proteinExistence type="predicted"/>
<dbReference type="EMBL" id="JANJYJ010000004">
    <property type="protein sequence ID" value="KAK3219663.1"/>
    <property type="molecule type" value="Genomic_DNA"/>
</dbReference>
<evidence type="ECO:0000313" key="2">
    <source>
        <dbReference type="Proteomes" id="UP001281410"/>
    </source>
</evidence>
<comment type="caution">
    <text evidence="1">The sequence shown here is derived from an EMBL/GenBank/DDBJ whole genome shotgun (WGS) entry which is preliminary data.</text>
</comment>
<evidence type="ECO:0000313" key="1">
    <source>
        <dbReference type="EMBL" id="KAK3219663.1"/>
    </source>
</evidence>
<name>A0AAE0AKU6_9ROSI</name>
<protein>
    <submittedName>
        <fullName evidence="1">Uncharacterized protein</fullName>
    </submittedName>
</protein>
<dbReference type="Proteomes" id="UP001281410">
    <property type="component" value="Unassembled WGS sequence"/>
</dbReference>
<sequence length="78" mass="8690">MKTLREQIKELQNDVFNNQSPLGVSTGENDVSPQKGTKCKLLHWIGSGQVVAEAELIALIHKHSFITSFLVRIIGEFV</sequence>
<accession>A0AAE0AKU6</accession>
<organism evidence="1 2">
    <name type="scientific">Dipteronia sinensis</name>
    <dbReference type="NCBI Taxonomy" id="43782"/>
    <lineage>
        <taxon>Eukaryota</taxon>
        <taxon>Viridiplantae</taxon>
        <taxon>Streptophyta</taxon>
        <taxon>Embryophyta</taxon>
        <taxon>Tracheophyta</taxon>
        <taxon>Spermatophyta</taxon>
        <taxon>Magnoliopsida</taxon>
        <taxon>eudicotyledons</taxon>
        <taxon>Gunneridae</taxon>
        <taxon>Pentapetalae</taxon>
        <taxon>rosids</taxon>
        <taxon>malvids</taxon>
        <taxon>Sapindales</taxon>
        <taxon>Sapindaceae</taxon>
        <taxon>Hippocastanoideae</taxon>
        <taxon>Acereae</taxon>
        <taxon>Dipteronia</taxon>
    </lineage>
</organism>
<keyword evidence="2" id="KW-1185">Reference proteome</keyword>
<reference evidence="1" key="1">
    <citation type="journal article" date="2023" name="Plant J.">
        <title>Genome sequences and population genomics provide insights into the demographic history, inbreeding, and mutation load of two 'living fossil' tree species of Dipteronia.</title>
        <authorList>
            <person name="Feng Y."/>
            <person name="Comes H.P."/>
            <person name="Chen J."/>
            <person name="Zhu S."/>
            <person name="Lu R."/>
            <person name="Zhang X."/>
            <person name="Li P."/>
            <person name="Qiu J."/>
            <person name="Olsen K.M."/>
            <person name="Qiu Y."/>
        </authorList>
    </citation>
    <scope>NUCLEOTIDE SEQUENCE</scope>
    <source>
        <strain evidence="1">NBL</strain>
    </source>
</reference>
<dbReference type="AlphaFoldDB" id="A0AAE0AKU6"/>